<keyword evidence="3 6" id="KW-0812">Transmembrane</keyword>
<protein>
    <recommendedName>
        <fullName evidence="7">MASE1 domain-containing protein</fullName>
    </recommendedName>
</protein>
<feature type="domain" description="MASE1" evidence="7">
    <location>
        <begin position="32"/>
        <end position="120"/>
    </location>
</feature>
<keyword evidence="2" id="KW-1003">Cell membrane</keyword>
<evidence type="ECO:0000256" key="1">
    <source>
        <dbReference type="ARBA" id="ARBA00004651"/>
    </source>
</evidence>
<name>A0ABY2XJC1_9GAMM</name>
<evidence type="ECO:0000313" key="8">
    <source>
        <dbReference type="EMBL" id="TMW11546.1"/>
    </source>
</evidence>
<dbReference type="Pfam" id="PF05231">
    <property type="entry name" value="MASE1"/>
    <property type="match status" value="1"/>
</dbReference>
<evidence type="ECO:0000256" key="4">
    <source>
        <dbReference type="ARBA" id="ARBA00022989"/>
    </source>
</evidence>
<sequence>MAGCHQLPDSASMTLARFYSIPTLLQGAALTGSYVLTGLLSLDLSANDGLASMVWPPAGIALAAMLLGGNRFLPAIWLGGFIAVNVTSGSVLMALLSACGTTFAAWLARTALTQLHPQDTLFDGLLQSSGSDWHSQAMSGTGWHHS</sequence>
<comment type="caution">
    <text evidence="8">The sequence shown here is derived from an EMBL/GenBank/DDBJ whole genome shotgun (WGS) entry which is preliminary data.</text>
</comment>
<feature type="transmembrane region" description="Helical" evidence="6">
    <location>
        <begin position="75"/>
        <end position="108"/>
    </location>
</feature>
<feature type="transmembrane region" description="Helical" evidence="6">
    <location>
        <begin position="18"/>
        <end position="42"/>
    </location>
</feature>
<keyword evidence="4 6" id="KW-1133">Transmembrane helix</keyword>
<keyword evidence="5 6" id="KW-0472">Membrane</keyword>
<feature type="transmembrane region" description="Helical" evidence="6">
    <location>
        <begin position="49"/>
        <end position="69"/>
    </location>
</feature>
<evidence type="ECO:0000313" key="9">
    <source>
        <dbReference type="Proteomes" id="UP000739180"/>
    </source>
</evidence>
<dbReference type="EMBL" id="VCQT01000043">
    <property type="protein sequence ID" value="TMW11546.1"/>
    <property type="molecule type" value="Genomic_DNA"/>
</dbReference>
<organism evidence="8 9">
    <name type="scientific">Alloalcanivorax gelatiniphagus</name>
    <dbReference type="NCBI Taxonomy" id="1194167"/>
    <lineage>
        <taxon>Bacteria</taxon>
        <taxon>Pseudomonadati</taxon>
        <taxon>Pseudomonadota</taxon>
        <taxon>Gammaproteobacteria</taxon>
        <taxon>Oceanospirillales</taxon>
        <taxon>Alcanivoracaceae</taxon>
        <taxon>Alloalcanivorax</taxon>
    </lineage>
</organism>
<dbReference type="Proteomes" id="UP000739180">
    <property type="component" value="Unassembled WGS sequence"/>
</dbReference>
<comment type="subcellular location">
    <subcellularLocation>
        <location evidence="1">Cell membrane</location>
        <topology evidence="1">Multi-pass membrane protein</topology>
    </subcellularLocation>
</comment>
<evidence type="ECO:0000256" key="5">
    <source>
        <dbReference type="ARBA" id="ARBA00023136"/>
    </source>
</evidence>
<evidence type="ECO:0000256" key="6">
    <source>
        <dbReference type="SAM" id="Phobius"/>
    </source>
</evidence>
<reference evidence="8 9" key="1">
    <citation type="submission" date="2019-05" db="EMBL/GenBank/DDBJ databases">
        <title>Genome of Alcanivorax gelatiniphagus, an oil degrading marine bacteria.</title>
        <authorList>
            <person name="Kwon K.K."/>
        </authorList>
    </citation>
    <scope>NUCLEOTIDE SEQUENCE [LARGE SCALE GENOMIC DNA]</scope>
    <source>
        <strain evidence="8 9">MEBiC 08158</strain>
    </source>
</reference>
<proteinExistence type="predicted"/>
<evidence type="ECO:0000259" key="7">
    <source>
        <dbReference type="Pfam" id="PF05231"/>
    </source>
</evidence>
<evidence type="ECO:0000256" key="3">
    <source>
        <dbReference type="ARBA" id="ARBA00022692"/>
    </source>
</evidence>
<accession>A0ABY2XJC1</accession>
<dbReference type="InterPro" id="IPR007895">
    <property type="entry name" value="MASE1"/>
</dbReference>
<evidence type="ECO:0000256" key="2">
    <source>
        <dbReference type="ARBA" id="ARBA00022475"/>
    </source>
</evidence>
<keyword evidence="9" id="KW-1185">Reference proteome</keyword>
<gene>
    <name evidence="8" type="ORF">FGS76_14170</name>
</gene>